<feature type="transmembrane region" description="Helical" evidence="2">
    <location>
        <begin position="12"/>
        <end position="35"/>
    </location>
</feature>
<feature type="region of interest" description="Disordered" evidence="1">
    <location>
        <begin position="337"/>
        <end position="360"/>
    </location>
</feature>
<dbReference type="KEGG" id="asul:DFR86_11750"/>
<dbReference type="InterPro" id="IPR013320">
    <property type="entry name" value="ConA-like_dom_sf"/>
</dbReference>
<evidence type="ECO:0000313" key="3">
    <source>
        <dbReference type="EMBL" id="AWR96092.1"/>
    </source>
</evidence>
<protein>
    <submittedName>
        <fullName evidence="3">Uncharacterized protein</fullName>
    </submittedName>
</protein>
<keyword evidence="5" id="KW-1185">Reference proteome</keyword>
<dbReference type="Gene3D" id="2.60.120.200">
    <property type="match status" value="1"/>
</dbReference>
<keyword evidence="2" id="KW-0812">Transmembrane</keyword>
<dbReference type="EMBL" id="CP029288">
    <property type="protein sequence ID" value="AWR96092.1"/>
    <property type="molecule type" value="Genomic_DNA"/>
</dbReference>
<dbReference type="RefSeq" id="WP_110378982.1">
    <property type="nucleotide sequence ID" value="NZ_CP029288.2"/>
</dbReference>
<evidence type="ECO:0000313" key="4">
    <source>
        <dbReference type="EMBL" id="AWR98143.1"/>
    </source>
</evidence>
<dbReference type="SUPFAM" id="SSF49899">
    <property type="entry name" value="Concanavalin A-like lectins/glucanases"/>
    <property type="match status" value="1"/>
</dbReference>
<evidence type="ECO:0000256" key="1">
    <source>
        <dbReference type="SAM" id="MobiDB-lite"/>
    </source>
</evidence>
<name>A0A2U9IJ71_9CREN</name>
<keyword evidence="2" id="KW-0472">Membrane</keyword>
<evidence type="ECO:0000256" key="2">
    <source>
        <dbReference type="SAM" id="Phobius"/>
    </source>
</evidence>
<feature type="compositionally biased region" description="Pro residues" evidence="1">
    <location>
        <begin position="344"/>
        <end position="356"/>
    </location>
</feature>
<gene>
    <name evidence="3" type="ORF">DFR86_00020</name>
    <name evidence="4" type="ORF">DFR86_11750</name>
</gene>
<dbReference type="OrthoDB" id="41860at2157"/>
<dbReference type="EMBL" id="CP029288">
    <property type="protein sequence ID" value="AWR98143.1"/>
    <property type="molecule type" value="Genomic_DNA"/>
</dbReference>
<dbReference type="GeneID" id="36838653"/>
<keyword evidence="2" id="KW-1133">Transmembrane helix</keyword>
<sequence>MKRINRSKKGQALIIAFVIIVVLVIAAILPFLLVVNSSNYLNLQGAKSASVISNEKTLQVQEVESGDPYIFAGQNSNGNVYLKFVYVHGYTPLYVNYIYYFNGTGWQLAYPRGFGVITNTTLYLFTPIGYSGDIIVITNLNNEFIIPVQHSIGLETCANIYSLIITSAASSSPELICPSTTIPLTGNATIITPTDNALPKVATNENLILPKGTVIILPNGNEITLQNNATLELYSGDFLIQKCIESGYYPISSFLTGYQSDNDNIGTIDLEERNPELQAQTLVQWFIASGNIQPITICVNNGPTTPKANVSYLSTYAPQGGYVLWTGDAGLIVGDGIQIQHSSPPGPKPGPNPNPPGSNNNYYVAFTVQLSNGSWITIVDPNGFPVVGEENNQPSTALILAVGTYDPNTGQMSLYINGTLVSQVTLPAGIELNASLNSFMDVGSVYNGSGPASNGELKSIPGMEGDIADGGSPSYSFNGALGPTVVYNTSLTPYEVSEIYNGALPSPNNIVVLWTQNTAEEVCLNTKTGQTTPTYFTNQPGGPGPGNSNTLLSDAVEVYNLANPSEFNGFWGWAGAIPTAFAPFNDIVIWGGPGPIFFNPNIIEGEPINITFESQGELKPINPGSYIFSVNFTDYVPVAENALISGANALNYANEYAIVYINGKLVFEGKYVDNQLTVIYSNNQAFMQNNLPEFEYRLTGPVNITTVFIFNMENVNIGSTPPAIYFSLMWEPPGSSYFEYIPITNIVPFPNY</sequence>
<evidence type="ECO:0000313" key="5">
    <source>
        <dbReference type="Proteomes" id="UP000248410"/>
    </source>
</evidence>
<reference evidence="3 5" key="1">
    <citation type="submission" date="2018-05" db="EMBL/GenBank/DDBJ databases">
        <title>Complete Genome Sequences of Extremely Thermoacidophilic, Metal-Mobilizing Type-Strain Members of the Archaeal Family Sulfolobaceae: Acidianus brierleyi DSM-1651T, Acidianus sulfidivorans DSM-18786T, Metallosphaera hakonensis DSM-7519T, and Metallosphaera prunae DSM-10039T.</title>
        <authorList>
            <person name="Counts J.A."/>
            <person name="Kelly R.M."/>
        </authorList>
    </citation>
    <scope>NUCLEOTIDE SEQUENCE [LARGE SCALE GENOMIC DNA]</scope>
    <source>
        <strain evidence="3 5">JP7</strain>
    </source>
</reference>
<organism evidence="3 5">
    <name type="scientific">Acidianus sulfidivorans JP7</name>
    <dbReference type="NCBI Taxonomy" id="619593"/>
    <lineage>
        <taxon>Archaea</taxon>
        <taxon>Thermoproteota</taxon>
        <taxon>Thermoprotei</taxon>
        <taxon>Sulfolobales</taxon>
        <taxon>Sulfolobaceae</taxon>
        <taxon>Acidianus</taxon>
    </lineage>
</organism>
<dbReference type="Proteomes" id="UP000248410">
    <property type="component" value="Chromosome"/>
</dbReference>
<accession>A0A2U9IJ71</accession>
<proteinExistence type="predicted"/>
<dbReference type="AlphaFoldDB" id="A0A2U9IJ71"/>